<dbReference type="InterPro" id="IPR011102">
    <property type="entry name" value="Sig_transdc_His_kinase_HWE"/>
</dbReference>
<dbReference type="InterPro" id="IPR036890">
    <property type="entry name" value="HATPase_C_sf"/>
</dbReference>
<keyword evidence="8 15" id="KW-0418">Kinase</keyword>
<dbReference type="AlphaFoldDB" id="A0A094YSZ0"/>
<dbReference type="InterPro" id="IPR003018">
    <property type="entry name" value="GAF"/>
</dbReference>
<keyword evidence="6 15" id="KW-0808">Transferase</keyword>
<dbReference type="InterPro" id="IPR035965">
    <property type="entry name" value="PAS-like_dom_sf"/>
</dbReference>
<dbReference type="RefSeq" id="WP_035379655.1">
    <property type="nucleotide sequence ID" value="NZ_JACAOJ010000011.1"/>
</dbReference>
<keyword evidence="4 12" id="KW-0597">Phosphoprotein</keyword>
<dbReference type="PATRIC" id="fig|104102.7.peg.1545"/>
<accession>A0A094YSZ0</accession>
<dbReference type="InterPro" id="IPR013654">
    <property type="entry name" value="PAS_2"/>
</dbReference>
<evidence type="ECO:0000259" key="14">
    <source>
        <dbReference type="PROSITE" id="PS50110"/>
    </source>
</evidence>
<dbReference type="InterPro" id="IPR001789">
    <property type="entry name" value="Sig_transdc_resp-reg_receiver"/>
</dbReference>
<feature type="modified residue" description="4-aspartylphosphate" evidence="12">
    <location>
        <position position="786"/>
    </location>
</feature>
<dbReference type="GO" id="GO:0000160">
    <property type="term" value="P:phosphorelay signal transduction system"/>
    <property type="evidence" value="ECO:0007669"/>
    <property type="project" value="InterPro"/>
</dbReference>
<evidence type="ECO:0000256" key="6">
    <source>
        <dbReference type="ARBA" id="ARBA00022679"/>
    </source>
</evidence>
<dbReference type="SMART" id="SM00448">
    <property type="entry name" value="REC"/>
    <property type="match status" value="1"/>
</dbReference>
<dbReference type="PANTHER" id="PTHR41523:SF7">
    <property type="entry name" value="HISTIDINE KINASE"/>
    <property type="match status" value="1"/>
</dbReference>
<evidence type="ECO:0000256" key="5">
    <source>
        <dbReference type="ARBA" id="ARBA00022606"/>
    </source>
</evidence>
<dbReference type="EC" id="2.7.13.3" evidence="2"/>
<dbReference type="InterPro" id="IPR011006">
    <property type="entry name" value="CheY-like_superfamily"/>
</dbReference>
<dbReference type="GO" id="GO:0004673">
    <property type="term" value="F:protein histidine kinase activity"/>
    <property type="evidence" value="ECO:0007669"/>
    <property type="project" value="UniProtKB-EC"/>
</dbReference>
<dbReference type="SUPFAM" id="SSF55785">
    <property type="entry name" value="PYP-like sensor domain (PAS domain)"/>
    <property type="match status" value="1"/>
</dbReference>
<evidence type="ECO:0000313" key="15">
    <source>
        <dbReference type="EMBL" id="KGB23724.1"/>
    </source>
</evidence>
<evidence type="ECO:0000256" key="8">
    <source>
        <dbReference type="ARBA" id="ARBA00022777"/>
    </source>
</evidence>
<evidence type="ECO:0000256" key="4">
    <source>
        <dbReference type="ARBA" id="ARBA00022553"/>
    </source>
</evidence>
<dbReference type="GO" id="GO:0009584">
    <property type="term" value="P:detection of visible light"/>
    <property type="evidence" value="ECO:0007669"/>
    <property type="project" value="InterPro"/>
</dbReference>
<dbReference type="GO" id="GO:0006355">
    <property type="term" value="P:regulation of DNA-templated transcription"/>
    <property type="evidence" value="ECO:0007669"/>
    <property type="project" value="InterPro"/>
</dbReference>
<evidence type="ECO:0000256" key="9">
    <source>
        <dbReference type="ARBA" id="ARBA00022840"/>
    </source>
</evidence>
<dbReference type="PROSITE" id="PS50110">
    <property type="entry name" value="RESPONSE_REGULATORY"/>
    <property type="match status" value="1"/>
</dbReference>
<dbReference type="PANTHER" id="PTHR41523">
    <property type="entry name" value="TWO-COMPONENT SYSTEM SENSOR PROTEIN"/>
    <property type="match status" value="1"/>
</dbReference>
<keyword evidence="16" id="KW-1185">Reference proteome</keyword>
<dbReference type="Proteomes" id="UP000029448">
    <property type="component" value="Unassembled WGS sequence"/>
</dbReference>
<keyword evidence="10" id="KW-0157">Chromophore</keyword>
<gene>
    <name evidence="15" type="ORF">AtDm6_1564</name>
</gene>
<evidence type="ECO:0000256" key="7">
    <source>
        <dbReference type="ARBA" id="ARBA00022741"/>
    </source>
</evidence>
<evidence type="ECO:0000256" key="11">
    <source>
        <dbReference type="ARBA" id="ARBA00023170"/>
    </source>
</evidence>
<feature type="domain" description="Response regulatory" evidence="14">
    <location>
        <begin position="736"/>
        <end position="847"/>
    </location>
</feature>
<feature type="domain" description="Phytochrome chromophore attachment site" evidence="13">
    <location>
        <begin position="143"/>
        <end position="302"/>
    </location>
</feature>
<dbReference type="GO" id="GO:0005524">
    <property type="term" value="F:ATP binding"/>
    <property type="evidence" value="ECO:0007669"/>
    <property type="project" value="UniProtKB-KW"/>
</dbReference>
<keyword evidence="11" id="KW-0675">Receptor</keyword>
<comment type="catalytic activity">
    <reaction evidence="1">
        <text>ATP + protein L-histidine = ADP + protein N-phospho-L-histidine.</text>
        <dbReference type="EC" id="2.7.13.3"/>
    </reaction>
</comment>
<reference evidence="15 16" key="1">
    <citation type="submission" date="2014-06" db="EMBL/GenBank/DDBJ databases">
        <title>Functional and comparative genomic analyses of the Drosophila gut microbiota identify candidate symbiosis factors.</title>
        <authorList>
            <person name="Newell P.D."/>
            <person name="Chaston J.M."/>
            <person name="Douglas A.E."/>
        </authorList>
    </citation>
    <scope>NUCLEOTIDE SEQUENCE [LARGE SCALE GENOMIC DNA]</scope>
    <source>
        <strain evidence="15 16">DmCS_006</strain>
    </source>
</reference>
<dbReference type="PROSITE" id="PS50046">
    <property type="entry name" value="PHYTOCHROME_2"/>
    <property type="match status" value="1"/>
</dbReference>
<dbReference type="Pfam" id="PF00360">
    <property type="entry name" value="PHY"/>
    <property type="match status" value="1"/>
</dbReference>
<dbReference type="InterPro" id="IPR001294">
    <property type="entry name" value="Phytochrome"/>
</dbReference>
<dbReference type="SUPFAM" id="SSF52172">
    <property type="entry name" value="CheY-like"/>
    <property type="match status" value="1"/>
</dbReference>
<dbReference type="InterPro" id="IPR029016">
    <property type="entry name" value="GAF-like_dom_sf"/>
</dbReference>
<proteinExistence type="predicted"/>
<dbReference type="Gene3D" id="3.30.450.20">
    <property type="entry name" value="PAS domain"/>
    <property type="match status" value="1"/>
</dbReference>
<keyword evidence="9" id="KW-0067">ATP-binding</keyword>
<dbReference type="SUPFAM" id="SSF55781">
    <property type="entry name" value="GAF domain-like"/>
    <property type="match status" value="2"/>
</dbReference>
<evidence type="ECO:0000256" key="1">
    <source>
        <dbReference type="ARBA" id="ARBA00000085"/>
    </source>
</evidence>
<organism evidence="15 16">
    <name type="scientific">Acetobacter tropicalis</name>
    <dbReference type="NCBI Taxonomy" id="104102"/>
    <lineage>
        <taxon>Bacteria</taxon>
        <taxon>Pseudomonadati</taxon>
        <taxon>Pseudomonadota</taxon>
        <taxon>Alphaproteobacteria</taxon>
        <taxon>Acetobacterales</taxon>
        <taxon>Acetobacteraceae</taxon>
        <taxon>Acetobacter</taxon>
    </lineage>
</organism>
<dbReference type="Pfam" id="PF08446">
    <property type="entry name" value="PAS_2"/>
    <property type="match status" value="1"/>
</dbReference>
<dbReference type="SMART" id="SM00065">
    <property type="entry name" value="GAF"/>
    <property type="match status" value="1"/>
</dbReference>
<dbReference type="Gene3D" id="3.40.50.2300">
    <property type="match status" value="1"/>
</dbReference>
<dbReference type="Gene3D" id="3.30.565.10">
    <property type="entry name" value="Histidine kinase-like ATPase, C-terminal domain"/>
    <property type="match status" value="1"/>
</dbReference>
<protein>
    <recommendedName>
        <fullName evidence="2">histidine kinase</fullName>
        <ecNumber evidence="2">2.7.13.3</ecNumber>
    </recommendedName>
</protein>
<dbReference type="STRING" id="104102.AtDm6_1564"/>
<evidence type="ECO:0000256" key="2">
    <source>
        <dbReference type="ARBA" id="ARBA00012438"/>
    </source>
</evidence>
<evidence type="ECO:0000256" key="12">
    <source>
        <dbReference type="PROSITE-ProRule" id="PRU00169"/>
    </source>
</evidence>
<evidence type="ECO:0000256" key="3">
    <source>
        <dbReference type="ARBA" id="ARBA00022543"/>
    </source>
</evidence>
<dbReference type="Pfam" id="PF01590">
    <property type="entry name" value="GAF"/>
    <property type="match status" value="1"/>
</dbReference>
<dbReference type="SMART" id="SM00911">
    <property type="entry name" value="HWE_HK"/>
    <property type="match status" value="1"/>
</dbReference>
<dbReference type="Gene3D" id="3.30.450.270">
    <property type="match status" value="1"/>
</dbReference>
<evidence type="ECO:0000313" key="16">
    <source>
        <dbReference type="Proteomes" id="UP000029448"/>
    </source>
</evidence>
<keyword evidence="3" id="KW-0600">Photoreceptor protein</keyword>
<dbReference type="PIRSF" id="PIRSF036397">
    <property type="entry name" value="Bactrphtchrm_rec"/>
    <property type="match status" value="1"/>
</dbReference>
<dbReference type="InterPro" id="IPR013515">
    <property type="entry name" value="Phytochrome_cen-reg"/>
</dbReference>
<evidence type="ECO:0000256" key="10">
    <source>
        <dbReference type="ARBA" id="ARBA00022991"/>
    </source>
</evidence>
<keyword evidence="7" id="KW-0547">Nucleotide-binding</keyword>
<keyword evidence="5" id="KW-0716">Sensory transduction</keyword>
<dbReference type="InterPro" id="IPR016132">
    <property type="entry name" value="Phyto_chromo_attachment"/>
</dbReference>
<dbReference type="EMBL" id="JOKM01000056">
    <property type="protein sequence ID" value="KGB23724.1"/>
    <property type="molecule type" value="Genomic_DNA"/>
</dbReference>
<comment type="caution">
    <text evidence="15">The sequence shown here is derived from an EMBL/GenBank/DDBJ whole genome shotgun (WGS) entry which is preliminary data.</text>
</comment>
<dbReference type="InterPro" id="IPR009219">
    <property type="entry name" value="Bactrphtchr_CheY"/>
</dbReference>
<dbReference type="InterPro" id="IPR043150">
    <property type="entry name" value="Phytochrome_PHY_sf"/>
</dbReference>
<dbReference type="Pfam" id="PF07536">
    <property type="entry name" value="HWE_HK"/>
    <property type="match status" value="1"/>
</dbReference>
<name>A0A094YSZ0_9PROT</name>
<dbReference type="Gene3D" id="3.30.450.40">
    <property type="match status" value="1"/>
</dbReference>
<evidence type="ECO:0000259" key="13">
    <source>
        <dbReference type="PROSITE" id="PS50046"/>
    </source>
</evidence>
<dbReference type="Pfam" id="PF00072">
    <property type="entry name" value="Response_reg"/>
    <property type="match status" value="1"/>
</dbReference>
<dbReference type="GO" id="GO:0009881">
    <property type="term" value="F:photoreceptor activity"/>
    <property type="evidence" value="ECO:0007669"/>
    <property type="project" value="UniProtKB-KW"/>
</dbReference>
<dbReference type="PRINTS" id="PR01033">
    <property type="entry name" value="PHYTOCHROME"/>
</dbReference>
<sequence length="858" mass="95770">MVEFGKADLTSCDKEPIHIPGSIQPHGCLFSCDRDNFMLRRVSANAAAMLGLEQMLPGDLLSDHLSRSAVHEIRNALTNSLSLKRPAYLFGIEITPGNIFDLSVHIVGQEVVVECEAEGASEISRQSIGQLRLMLDRIRNLSDQQKLCDVVVRLLRGVLQYDRIMIYRFDPDWSGKVIAEARSPLLESFLGQHFPSGDIPAQARHLYRRALIRTIGDVAYTPVPLLELPSSEPLDMSFAQLRSVSPIHCEYLANMGVGASMSISLIVDGSLWGMIACHNYSPRVLTLAERAVAKMLGEFVSLRIVVILRTNRLLITRRTHALIDNFLRDAVSMTDMPSYLRSRIADLFPLVPCDGLGLWINGQWTSYQEAPTTLQVAEKLVDTISSVAGGHIWHTSHFSGDFEWAKCLLPNVAGVMVIPISAQPGDYLFLFRKEIVQTLNWGGDPNKTYKTGPNGPRLTPRTSFAIWKEQVRDHCYPWTADDVEAATQLRSALIEVMGAYHQQQLQERAEADIRQRMLNEELSHRVKNILAVVQSLMGRPVPHGRSMENHFSILKARITALARAHDQVVRADGGGLLRPLLEAELEPYRLEASTITLKGPEIWLTGRGLSVIALVIHELATNAAKYGSLSCREGRLEVAWRFDDAEQNWVLTWKETGGPPVTRPDGKGFGSVLIQRAIPHELNGRATWDFRTEGLFIRFDLPKRHAVLVTQEDNLMPDVMVQSEARSTDDDLRMASVLIVEDQLLIAMDIEHALMEYGVKDVRTVSSVYEGQQALQKDMPDIALLDLNLGDETSVKIAQALRAQGVPFLFATGYADGSMIPAEFKDVPVVRKPYAVHNVIREMKKLLNSLPNNNQEAE</sequence>